<gene>
    <name evidence="1" type="ORF">ADH66_02630</name>
    <name evidence="2" type="ORF">I5Q82_12680</name>
</gene>
<evidence type="ECO:0000313" key="1">
    <source>
        <dbReference type="EMBL" id="ASB39652.1"/>
    </source>
</evidence>
<reference evidence="3" key="2">
    <citation type="submission" date="2017-05" db="EMBL/GenBank/DDBJ databases">
        <title>Improved OligoMM genomes.</title>
        <authorList>
            <person name="Garzetti D."/>
        </authorList>
    </citation>
    <scope>NUCLEOTIDE SEQUENCE [LARGE SCALE GENOMIC DNA]</scope>
    <source>
        <strain evidence="3">KB18</strain>
    </source>
</reference>
<organism evidence="2 4">
    <name type="scientific">Acutalibacter muris</name>
    <dbReference type="NCBI Taxonomy" id="1796620"/>
    <lineage>
        <taxon>Bacteria</taxon>
        <taxon>Bacillati</taxon>
        <taxon>Bacillota</taxon>
        <taxon>Clostridia</taxon>
        <taxon>Eubacteriales</taxon>
        <taxon>Acutalibacteraceae</taxon>
        <taxon>Acutalibacter</taxon>
    </lineage>
</organism>
<reference evidence="1" key="1">
    <citation type="journal article" date="2017" name="Genome Announc.">
        <title>High-Quality Whole-Genome Sequences of the Oligo-Mouse-Microbiota Bacterial Community.</title>
        <authorList>
            <person name="Garzetti D."/>
            <person name="Brugiroux S."/>
            <person name="Bunk B."/>
            <person name="Pukall R."/>
            <person name="McCoy K.D."/>
            <person name="Macpherson A.J."/>
            <person name="Stecher B."/>
        </authorList>
    </citation>
    <scope>NUCLEOTIDE SEQUENCE</scope>
    <source>
        <strain evidence="1">KB18</strain>
    </source>
</reference>
<dbReference type="Proteomes" id="UP000596035">
    <property type="component" value="Chromosome"/>
</dbReference>
<dbReference type="EMBL" id="CP021422">
    <property type="protein sequence ID" value="ASB39652.1"/>
    <property type="molecule type" value="Genomic_DNA"/>
</dbReference>
<dbReference type="Proteomes" id="UP000196710">
    <property type="component" value="Chromosome"/>
</dbReference>
<dbReference type="AlphaFoldDB" id="A0A1Z2XMJ7"/>
<dbReference type="RefSeq" id="WP_066536016.1">
    <property type="nucleotide sequence ID" value="NZ_CAJTCQ010000002.1"/>
</dbReference>
<name>A0A1Z2XMJ7_9FIRM</name>
<evidence type="ECO:0000313" key="3">
    <source>
        <dbReference type="Proteomes" id="UP000196710"/>
    </source>
</evidence>
<protein>
    <submittedName>
        <fullName evidence="2">Uncharacterized protein</fullName>
    </submittedName>
</protein>
<keyword evidence="3" id="KW-1185">Reference proteome</keyword>
<dbReference type="EMBL" id="CP065321">
    <property type="protein sequence ID" value="QQR28945.1"/>
    <property type="molecule type" value="Genomic_DNA"/>
</dbReference>
<evidence type="ECO:0000313" key="4">
    <source>
        <dbReference type="Proteomes" id="UP000596035"/>
    </source>
</evidence>
<evidence type="ECO:0000313" key="2">
    <source>
        <dbReference type="EMBL" id="QQR28945.1"/>
    </source>
</evidence>
<dbReference type="KEGG" id="amur:ADH66_02630"/>
<reference evidence="2 4" key="3">
    <citation type="submission" date="2020-11" db="EMBL/GenBank/DDBJ databases">
        <title>Closed and high quality bacterial genomes of the OMM12 community.</title>
        <authorList>
            <person name="Marbouty M."/>
            <person name="Lamy-Besnier Q."/>
            <person name="Debarbieux L."/>
            <person name="Koszul R."/>
        </authorList>
    </citation>
    <scope>NUCLEOTIDE SEQUENCE [LARGE SCALE GENOMIC DNA]</scope>
    <source>
        <strain evidence="2 4">KB18</strain>
    </source>
</reference>
<sequence>MGLFTKLKGFIKAPGSERRQIIECYMAEFRRYDDGHLRQIHRTAVSEEVKRAAVSVLRERGSGIDE</sequence>
<proteinExistence type="predicted"/>
<accession>A0A1Z2XMJ7</accession>